<organism evidence="1 2">
    <name type="scientific">Methylopila capsulata</name>
    <dbReference type="NCBI Taxonomy" id="61654"/>
    <lineage>
        <taxon>Bacteria</taxon>
        <taxon>Pseudomonadati</taxon>
        <taxon>Pseudomonadota</taxon>
        <taxon>Alphaproteobacteria</taxon>
        <taxon>Hyphomicrobiales</taxon>
        <taxon>Methylopilaceae</taxon>
        <taxon>Methylopila</taxon>
    </lineage>
</organism>
<reference evidence="1" key="1">
    <citation type="journal article" date="2014" name="Int. J. Syst. Evol. Microbiol.">
        <title>Complete genome sequence of Corynebacterium casei LMG S-19264T (=DSM 44701T), isolated from a smear-ripened cheese.</title>
        <authorList>
            <consortium name="US DOE Joint Genome Institute (JGI-PGF)"/>
            <person name="Walter F."/>
            <person name="Albersmeier A."/>
            <person name="Kalinowski J."/>
            <person name="Ruckert C."/>
        </authorList>
    </citation>
    <scope>NUCLEOTIDE SEQUENCE</scope>
    <source>
        <strain evidence="1">VKM B-1606</strain>
    </source>
</reference>
<sequence length="65" mass="6700">MPITSISGSAIASCADAGAQAAVKAASEAPTSAVLLIVNFMEVSRPQRLWPNMAKLRHFKAGDSG</sequence>
<reference evidence="1" key="2">
    <citation type="submission" date="2023-01" db="EMBL/GenBank/DDBJ databases">
        <authorList>
            <person name="Sun Q."/>
            <person name="Evtushenko L."/>
        </authorList>
    </citation>
    <scope>NUCLEOTIDE SEQUENCE</scope>
    <source>
        <strain evidence="1">VKM B-1606</strain>
    </source>
</reference>
<dbReference type="AlphaFoldDB" id="A0A9W6IYX7"/>
<dbReference type="EMBL" id="BSFF01000010">
    <property type="protein sequence ID" value="GLK57681.1"/>
    <property type="molecule type" value="Genomic_DNA"/>
</dbReference>
<evidence type="ECO:0000313" key="1">
    <source>
        <dbReference type="EMBL" id="GLK57681.1"/>
    </source>
</evidence>
<proteinExistence type="predicted"/>
<dbReference type="Proteomes" id="UP001143400">
    <property type="component" value="Unassembled WGS sequence"/>
</dbReference>
<accession>A0A9W6IYX7</accession>
<name>A0A9W6IYX7_9HYPH</name>
<comment type="caution">
    <text evidence="1">The sequence shown here is derived from an EMBL/GenBank/DDBJ whole genome shotgun (WGS) entry which is preliminary data.</text>
</comment>
<evidence type="ECO:0000313" key="2">
    <source>
        <dbReference type="Proteomes" id="UP001143400"/>
    </source>
</evidence>
<protein>
    <submittedName>
        <fullName evidence="1">Uncharacterized protein</fullName>
    </submittedName>
</protein>
<gene>
    <name evidence="1" type="ORF">GCM10008170_37010</name>
</gene>